<comment type="cofactor">
    <cofactor evidence="1">
        <name>pantetheine 4'-phosphate</name>
        <dbReference type="ChEBI" id="CHEBI:47942"/>
    </cofactor>
</comment>
<dbReference type="SUPFAM" id="SSF101173">
    <property type="entry name" value="Docking domain B of the erythromycin polyketide synthase (DEBS)"/>
    <property type="match status" value="1"/>
</dbReference>
<dbReference type="SUPFAM" id="SSF51735">
    <property type="entry name" value="NAD(P)-binding Rossmann-fold domains"/>
    <property type="match status" value="2"/>
</dbReference>
<dbReference type="InterPro" id="IPR049552">
    <property type="entry name" value="PKS_DH_N"/>
</dbReference>
<organism evidence="14">
    <name type="scientific">Verrucosispora sp</name>
    <dbReference type="NCBI Taxonomy" id="1871626"/>
    <lineage>
        <taxon>Bacteria</taxon>
        <taxon>Bacillati</taxon>
        <taxon>Actinomycetota</taxon>
        <taxon>Actinomycetes</taxon>
        <taxon>Micromonosporales</taxon>
        <taxon>Micromonosporaceae</taxon>
        <taxon>Micromonospora</taxon>
    </lineage>
</organism>
<feature type="domain" description="Carrier" evidence="11">
    <location>
        <begin position="1611"/>
        <end position="1689"/>
    </location>
</feature>
<dbReference type="InterPro" id="IPR015083">
    <property type="entry name" value="NorB/c/GfsB-D-like_docking"/>
</dbReference>
<dbReference type="InterPro" id="IPR049551">
    <property type="entry name" value="PKS_DH_C"/>
</dbReference>
<dbReference type="InterPro" id="IPR016035">
    <property type="entry name" value="Acyl_Trfase/lysoPLipase"/>
</dbReference>
<dbReference type="InterPro" id="IPR016039">
    <property type="entry name" value="Thiolase-like"/>
</dbReference>
<dbReference type="InterPro" id="IPR014043">
    <property type="entry name" value="Acyl_transferase_dom"/>
</dbReference>
<dbReference type="Pfam" id="PF00109">
    <property type="entry name" value="ketoacyl-synt"/>
    <property type="match status" value="1"/>
</dbReference>
<dbReference type="SMART" id="SM00825">
    <property type="entry name" value="PKS_KS"/>
    <property type="match status" value="1"/>
</dbReference>
<evidence type="ECO:0000313" key="14">
    <source>
        <dbReference type="EMBL" id="QRV62342.1"/>
    </source>
</evidence>
<keyword evidence="3" id="KW-0596">Phosphopantetheine</keyword>
<dbReference type="Pfam" id="PF16197">
    <property type="entry name" value="KAsynt_C_assoc"/>
    <property type="match status" value="1"/>
</dbReference>
<keyword evidence="8" id="KW-0012">Acyltransferase</keyword>
<dbReference type="Pfam" id="PF21089">
    <property type="entry name" value="PKS_DH_N"/>
    <property type="match status" value="1"/>
</dbReference>
<dbReference type="InterPro" id="IPR013968">
    <property type="entry name" value="PKS_KR"/>
</dbReference>
<keyword evidence="6" id="KW-0045">Antibiotic biosynthesis</keyword>
<dbReference type="Pfam" id="PF08659">
    <property type="entry name" value="KR"/>
    <property type="match status" value="1"/>
</dbReference>
<comment type="pathway">
    <text evidence="2">Antibiotic biosynthesis.</text>
</comment>
<dbReference type="InterPro" id="IPR036291">
    <property type="entry name" value="NAD(P)-bd_dom_sf"/>
</dbReference>
<dbReference type="SMART" id="SM01294">
    <property type="entry name" value="PKS_PP_betabranch"/>
    <property type="match status" value="1"/>
</dbReference>
<dbReference type="InterPro" id="IPR009081">
    <property type="entry name" value="PP-bd_ACP"/>
</dbReference>
<feature type="active site" description="Proton donor; for dehydratase activity" evidence="9">
    <location>
        <position position="1119"/>
    </location>
</feature>
<evidence type="ECO:0000256" key="4">
    <source>
        <dbReference type="ARBA" id="ARBA00022553"/>
    </source>
</evidence>
<evidence type="ECO:0000256" key="10">
    <source>
        <dbReference type="SAM" id="MobiDB-lite"/>
    </source>
</evidence>
<dbReference type="InterPro" id="IPR020806">
    <property type="entry name" value="PKS_PP-bd"/>
</dbReference>
<dbReference type="InterPro" id="IPR032821">
    <property type="entry name" value="PKS_assoc"/>
</dbReference>
<dbReference type="SMART" id="SM00823">
    <property type="entry name" value="PKS_PP"/>
    <property type="match status" value="1"/>
</dbReference>
<evidence type="ECO:0000256" key="7">
    <source>
        <dbReference type="ARBA" id="ARBA00023268"/>
    </source>
</evidence>
<dbReference type="PROSITE" id="PS50075">
    <property type="entry name" value="CARRIER"/>
    <property type="match status" value="1"/>
</dbReference>
<dbReference type="GO" id="GO:0031177">
    <property type="term" value="F:phosphopantetheine binding"/>
    <property type="evidence" value="ECO:0007669"/>
    <property type="project" value="InterPro"/>
</dbReference>
<reference evidence="14" key="1">
    <citation type="submission" date="2020-03" db="EMBL/GenBank/DDBJ databases">
        <title>Three new polyketides from vasR2 gene over-expressed mutant strain of Verrucosispora sp. NS0172.</title>
        <authorList>
            <person name="Dai L."/>
            <person name="Li W."/>
            <person name="Wang H."/>
            <person name="Lu C."/>
        </authorList>
    </citation>
    <scope>NUCLEOTIDE SEQUENCE</scope>
    <source>
        <strain evidence="14">NS0172</strain>
    </source>
</reference>
<dbReference type="FunFam" id="3.40.366.10:FF:000002">
    <property type="entry name" value="Probable polyketide synthase 2"/>
    <property type="match status" value="1"/>
</dbReference>
<keyword evidence="5" id="KW-0808">Transferase</keyword>
<dbReference type="CDD" id="cd08956">
    <property type="entry name" value="KR_3_FAS_SDR_x"/>
    <property type="match status" value="1"/>
</dbReference>
<dbReference type="GO" id="GO:0004312">
    <property type="term" value="F:fatty acid synthase activity"/>
    <property type="evidence" value="ECO:0007669"/>
    <property type="project" value="TreeGrafter"/>
</dbReference>
<dbReference type="Pfam" id="PF14765">
    <property type="entry name" value="PS-DH"/>
    <property type="match status" value="1"/>
</dbReference>
<dbReference type="PROSITE" id="PS52004">
    <property type="entry name" value="KS3_2"/>
    <property type="match status" value="1"/>
</dbReference>
<feature type="region of interest" description="N-terminal hotdog fold" evidence="9">
    <location>
        <begin position="920"/>
        <end position="1046"/>
    </location>
</feature>
<evidence type="ECO:0000256" key="1">
    <source>
        <dbReference type="ARBA" id="ARBA00001957"/>
    </source>
</evidence>
<dbReference type="InterPro" id="IPR014030">
    <property type="entry name" value="Ketoacyl_synth_N"/>
</dbReference>
<dbReference type="InterPro" id="IPR016036">
    <property type="entry name" value="Malonyl_transacylase_ACP-bd"/>
</dbReference>
<dbReference type="EMBL" id="MT227162">
    <property type="protein sequence ID" value="QRV62342.1"/>
    <property type="molecule type" value="Genomic_DNA"/>
</dbReference>
<dbReference type="SUPFAM" id="SSF55048">
    <property type="entry name" value="Probable ACP-binding domain of malonyl-CoA ACP transacylase"/>
    <property type="match status" value="1"/>
</dbReference>
<dbReference type="InterPro" id="IPR036736">
    <property type="entry name" value="ACP-like_sf"/>
</dbReference>
<dbReference type="InterPro" id="IPR042104">
    <property type="entry name" value="PKS_dehydratase_sf"/>
</dbReference>
<dbReference type="PANTHER" id="PTHR43775">
    <property type="entry name" value="FATTY ACID SYNTHASE"/>
    <property type="match status" value="1"/>
</dbReference>
<proteinExistence type="predicted"/>
<keyword evidence="7" id="KW-0511">Multifunctional enzyme</keyword>
<dbReference type="PANTHER" id="PTHR43775:SF51">
    <property type="entry name" value="INACTIVE PHENOLPHTHIOCEROL SYNTHESIS POLYKETIDE SYNTHASE TYPE I PKS1-RELATED"/>
    <property type="match status" value="1"/>
</dbReference>
<feature type="domain" description="Ketosynthase family 3 (KS3)" evidence="12">
    <location>
        <begin position="33"/>
        <end position="458"/>
    </location>
</feature>
<sequence length="1769" mass="184713">MSNDAKLRDYLRRTVADLQRANRRLRELEDDRHEPLAIVGMACRLPGGVDSPEDLWRLVSGGVDGISEFPTDRGWAPDLYDPDPDRPGHSYAKEGGFLDDPAGFDAALFGISPREALAMDPQQRLLLETSWEVFERAGLDPSSLNGQPVGVFTGVMYHEYGANLDRLPPGAEGYFGIGNSGSVASGRVAYTFGLSGPAVTIDTACSSSLVAIHLAGQALRSGECGLALAGGVTVMSTPQMYVAFSRQRGLAPDGRCRAFGSGAAGTGLSEGVGLVLLERLSDARRNGHEVLAVIRGSAVNQDGRSNGLTAPNGRAQQRVIRAALANARLTVSDVDVVEAHGTGTRLGDPIEAQALLATYGQGRAGHDPVWLGSLKSNIGHAQAAAGVAGVIKMVLALRHGVVPPTLHAAEPTAEVDWDAGAVRLVSEGRDWPSTGRPRRAAVSSFGVSGTNAHLILEQTEAEEPAHVPTGQEPPGILPWILSGHTAAALRARAVDLTEALRADPALRPVDVAWSLATTRPLLEHRAVVVADDRQAALDGLRALAEEAGHPARPIVGVPVAGQLALLFTGQGSQRPGMGRELRHRFPAFAEAFAAACAELDRHLPKPVAEVIDGAPDLLNRTEFTQPAIFAVEVALFRLAESWGVRPGLLVGHSIGEIAAAHAADVLDLADAARLVAARGQLMQRLPSGGAMVAVQATETQVAAYLGDNVGVAAVNGPRSVVLSGDEAGVLATAAALRERGHRTKRLVVSHAFHSPLMDPMLDEFRAVARSVTYRPPTGTVVSTVDGRPVGAERLCDPEYWVSHLRQPVRFLDAVRAAYDLGARTFLEPGPGGVLCAAGAECVPDDADAAFVPMLNGDEVASALSAAGALLVRGVPVARAALLADAGGRHVPLPTYPFQRRSYWLRERAAPTGGGLRPAGHPLLDAVTELPADGGLLGTARISLHTHPWLADHAVEGVPLLPASALVEMVLRTAREVDCAHLDELLVEAPLALPPNGAVRVQVTVGGADDSGRRTVDVHSAPEGDEDGLATWTRHATGHVSPYAPILPDAAQEWPPPGANPVPLDSFYADAAATGLGYGPAFRNLRMLWRRGEELFAEVRLDGDQQDEASRFGLHPALLDSALQPVLAAEPAGDGPVRLPFAWTGVTLAPTGTSALRVRLVPAGTGTITLELTGEQGTPVGRVARLVSRPLAETNVHLRAAAVAQCLFRPGLVALTLPPDLPGDGVRIVDLTDVGVDPGPDALRGAVTELLPRLATDGDRLVVAVRDTADDPVAAGLAGLVRSAQLEAPGRFVLLDVEDPTRIGPLSAAALTTDEPEIVVRGGTAWVPRLERTGAAPAVPTRGWDPEGTVLVTGGTGALGALFARHAVTGYGARRLLLVSRRGPAAPGAGALADELTALGADVRTVACDVTDRDALAGLLAGVPLTAVLHTAGVLDDGVISALSGARFDAVLQAKADAAWHLHELTRDRDLAAFVLFSSVAGRLGGAGQANYATANGFLDGLAAHRRASGLPALSIAWGLWDRDGGMAGTIAATGRRRIGESGLRPLSAEAGLALFDAALAGDDPVVVAARVDLSAGSAVPRQLRHLARGAQRPASAGEPLPTRLRRMSAEERDRALLDLVVGGATGVLGHGEADRVEADRAFKDLGFDSLTSIELRNHLSTTTGVPLAATLVFDHPTPLAVARHLAELLAPDDPVRDDRDADGGEDETEIRRLLAELPLDRLRALGVVDAVRRGIAPVRDDADDPVGEIARMGVDELLARALGPTTEPA</sequence>
<dbReference type="Pfam" id="PF00698">
    <property type="entry name" value="Acyl_transf_1"/>
    <property type="match status" value="1"/>
</dbReference>
<dbReference type="InterPro" id="IPR020841">
    <property type="entry name" value="PKS_Beta-ketoAc_synthase_dom"/>
</dbReference>
<dbReference type="Gene3D" id="3.40.50.720">
    <property type="entry name" value="NAD(P)-binding Rossmann-like Domain"/>
    <property type="match status" value="1"/>
</dbReference>
<keyword evidence="4" id="KW-0597">Phosphoprotein</keyword>
<dbReference type="GO" id="GO:0004315">
    <property type="term" value="F:3-oxoacyl-[acyl-carrier-protein] synthase activity"/>
    <property type="evidence" value="ECO:0007669"/>
    <property type="project" value="InterPro"/>
</dbReference>
<dbReference type="SUPFAM" id="SSF53901">
    <property type="entry name" value="Thiolase-like"/>
    <property type="match status" value="1"/>
</dbReference>
<name>A0A894JVS9_9ACTN</name>
<evidence type="ECO:0000256" key="9">
    <source>
        <dbReference type="PROSITE-ProRule" id="PRU01363"/>
    </source>
</evidence>
<dbReference type="InterPro" id="IPR057326">
    <property type="entry name" value="KR_dom"/>
</dbReference>
<dbReference type="SMART" id="SM00826">
    <property type="entry name" value="PKS_DH"/>
    <property type="match status" value="1"/>
</dbReference>
<dbReference type="InterPro" id="IPR001227">
    <property type="entry name" value="Ac_transferase_dom_sf"/>
</dbReference>
<dbReference type="InterPro" id="IPR020807">
    <property type="entry name" value="PKS_DH"/>
</dbReference>
<dbReference type="GO" id="GO:0033068">
    <property type="term" value="P:macrolide biosynthetic process"/>
    <property type="evidence" value="ECO:0007669"/>
    <property type="project" value="UniProtKB-ARBA"/>
</dbReference>
<feature type="active site" description="Proton acceptor; for dehydratase activity" evidence="9">
    <location>
        <position position="952"/>
    </location>
</feature>
<dbReference type="GO" id="GO:0006633">
    <property type="term" value="P:fatty acid biosynthetic process"/>
    <property type="evidence" value="ECO:0007669"/>
    <property type="project" value="InterPro"/>
</dbReference>
<dbReference type="Pfam" id="PF00550">
    <property type="entry name" value="PP-binding"/>
    <property type="match status" value="1"/>
</dbReference>
<feature type="region of interest" description="Disordered" evidence="10">
    <location>
        <begin position="1008"/>
        <end position="1028"/>
    </location>
</feature>
<evidence type="ECO:0000259" key="12">
    <source>
        <dbReference type="PROSITE" id="PS52004"/>
    </source>
</evidence>
<dbReference type="CDD" id="cd00833">
    <property type="entry name" value="PKS"/>
    <property type="match status" value="1"/>
</dbReference>
<dbReference type="SUPFAM" id="SSF47336">
    <property type="entry name" value="ACP-like"/>
    <property type="match status" value="1"/>
</dbReference>
<evidence type="ECO:0000259" key="13">
    <source>
        <dbReference type="PROSITE" id="PS52019"/>
    </source>
</evidence>
<evidence type="ECO:0000256" key="5">
    <source>
        <dbReference type="ARBA" id="ARBA00022679"/>
    </source>
</evidence>
<dbReference type="InterPro" id="IPR014031">
    <property type="entry name" value="Ketoacyl_synth_C"/>
</dbReference>
<dbReference type="InterPro" id="IPR050091">
    <property type="entry name" value="PKS_NRPS_Biosynth_Enz"/>
</dbReference>
<evidence type="ECO:0000256" key="2">
    <source>
        <dbReference type="ARBA" id="ARBA00004792"/>
    </source>
</evidence>
<evidence type="ECO:0000256" key="8">
    <source>
        <dbReference type="ARBA" id="ARBA00023315"/>
    </source>
</evidence>
<feature type="domain" description="PKS/mFAS DH" evidence="13">
    <location>
        <begin position="920"/>
        <end position="1196"/>
    </location>
</feature>
<dbReference type="SMART" id="SM00827">
    <property type="entry name" value="PKS_AT"/>
    <property type="match status" value="1"/>
</dbReference>
<dbReference type="Gene3D" id="3.10.129.110">
    <property type="entry name" value="Polyketide synthase dehydratase"/>
    <property type="match status" value="1"/>
</dbReference>
<dbReference type="InterPro" id="IPR049900">
    <property type="entry name" value="PKS_mFAS_DH"/>
</dbReference>
<dbReference type="Gene3D" id="3.40.366.10">
    <property type="entry name" value="Malonyl-Coenzyme A Acyl Carrier Protein, domain 2"/>
    <property type="match status" value="1"/>
</dbReference>
<dbReference type="InterPro" id="IPR036299">
    <property type="entry name" value="Polyketide_synth_docking_sf"/>
</dbReference>
<dbReference type="InterPro" id="IPR018201">
    <property type="entry name" value="Ketoacyl_synth_AS"/>
</dbReference>
<dbReference type="Gene3D" id="1.10.1200.10">
    <property type="entry name" value="ACP-like"/>
    <property type="match status" value="1"/>
</dbReference>
<dbReference type="FunFam" id="1.10.1200.10:FF:000007">
    <property type="entry name" value="Probable polyketide synthase pks17"/>
    <property type="match status" value="1"/>
</dbReference>
<dbReference type="PROSITE" id="PS52019">
    <property type="entry name" value="PKS_MFAS_DH"/>
    <property type="match status" value="1"/>
</dbReference>
<accession>A0A894JVS9</accession>
<protein>
    <submittedName>
        <fullName evidence="14">Polyketide synthase</fullName>
    </submittedName>
</protein>
<dbReference type="InterPro" id="IPR006162">
    <property type="entry name" value="Ppantetheine_attach_site"/>
</dbReference>
<evidence type="ECO:0000259" key="11">
    <source>
        <dbReference type="PROSITE" id="PS50075"/>
    </source>
</evidence>
<dbReference type="Gene3D" id="3.30.70.3290">
    <property type="match status" value="1"/>
</dbReference>
<dbReference type="FunFam" id="3.40.47.10:FF:000019">
    <property type="entry name" value="Polyketide synthase type I"/>
    <property type="match status" value="1"/>
</dbReference>
<feature type="region of interest" description="C-terminal hotdog fold" evidence="9">
    <location>
        <begin position="1058"/>
        <end position="1196"/>
    </location>
</feature>
<evidence type="ECO:0000256" key="6">
    <source>
        <dbReference type="ARBA" id="ARBA00023194"/>
    </source>
</evidence>
<gene>
    <name evidence="14" type="primary">vasB</name>
</gene>
<evidence type="ECO:0000256" key="3">
    <source>
        <dbReference type="ARBA" id="ARBA00022450"/>
    </source>
</evidence>
<feature type="compositionally biased region" description="Basic and acidic residues" evidence="10">
    <location>
        <begin position="1009"/>
        <end position="1021"/>
    </location>
</feature>
<dbReference type="Pfam" id="PF08990">
    <property type="entry name" value="Docking"/>
    <property type="match status" value="1"/>
</dbReference>
<dbReference type="PROSITE" id="PS00012">
    <property type="entry name" value="PHOSPHOPANTETHEINE"/>
    <property type="match status" value="1"/>
</dbReference>
<dbReference type="PROSITE" id="PS00606">
    <property type="entry name" value="KS3_1"/>
    <property type="match status" value="1"/>
</dbReference>
<dbReference type="Gene3D" id="3.40.47.10">
    <property type="match status" value="1"/>
</dbReference>
<dbReference type="SMART" id="SM00822">
    <property type="entry name" value="PKS_KR"/>
    <property type="match status" value="1"/>
</dbReference>
<dbReference type="SUPFAM" id="SSF52151">
    <property type="entry name" value="FabD/lysophospholipase-like"/>
    <property type="match status" value="1"/>
</dbReference>
<dbReference type="Pfam" id="PF02801">
    <property type="entry name" value="Ketoacyl-synt_C"/>
    <property type="match status" value="1"/>
</dbReference>